<feature type="region of interest" description="Disordered" evidence="2">
    <location>
        <begin position="493"/>
        <end position="556"/>
    </location>
</feature>
<dbReference type="SUPFAM" id="SSF47473">
    <property type="entry name" value="EF-hand"/>
    <property type="match status" value="1"/>
</dbReference>
<feature type="compositionally biased region" description="Low complexity" evidence="2">
    <location>
        <begin position="538"/>
        <end position="550"/>
    </location>
</feature>
<dbReference type="EMBL" id="JAPFFF010000009">
    <property type="protein sequence ID" value="KAK8882254.1"/>
    <property type="molecule type" value="Genomic_DNA"/>
</dbReference>
<evidence type="ECO:0000256" key="2">
    <source>
        <dbReference type="SAM" id="MobiDB-lite"/>
    </source>
</evidence>
<dbReference type="PANTHER" id="PTHR39867">
    <property type="entry name" value="HELICASE ATP-BINDING DOMAIN-CONTAINING PROTEIN"/>
    <property type="match status" value="1"/>
</dbReference>
<dbReference type="Gene3D" id="1.10.238.10">
    <property type="entry name" value="EF-hand"/>
    <property type="match status" value="1"/>
</dbReference>
<feature type="region of interest" description="Disordered" evidence="2">
    <location>
        <begin position="1"/>
        <end position="32"/>
    </location>
</feature>
<feature type="compositionally biased region" description="Polar residues" evidence="2">
    <location>
        <begin position="493"/>
        <end position="537"/>
    </location>
</feature>
<protein>
    <recommendedName>
        <fullName evidence="5">EF-hand domain-containing protein</fullName>
    </recommendedName>
</protein>
<evidence type="ECO:0000256" key="1">
    <source>
        <dbReference type="SAM" id="Coils"/>
    </source>
</evidence>
<feature type="compositionally biased region" description="Acidic residues" evidence="2">
    <location>
        <begin position="342"/>
        <end position="352"/>
    </location>
</feature>
<proteinExistence type="predicted"/>
<dbReference type="Proteomes" id="UP001470230">
    <property type="component" value="Unassembled WGS sequence"/>
</dbReference>
<keyword evidence="1" id="KW-0175">Coiled coil</keyword>
<keyword evidence="4" id="KW-1185">Reference proteome</keyword>
<name>A0ABR2JTP5_9EUKA</name>
<feature type="region of interest" description="Disordered" evidence="2">
    <location>
        <begin position="339"/>
        <end position="368"/>
    </location>
</feature>
<feature type="coiled-coil region" evidence="1">
    <location>
        <begin position="161"/>
        <end position="228"/>
    </location>
</feature>
<accession>A0ABR2JTP5</accession>
<feature type="coiled-coil region" evidence="1">
    <location>
        <begin position="256"/>
        <end position="335"/>
    </location>
</feature>
<organism evidence="3 4">
    <name type="scientific">Tritrichomonas musculus</name>
    <dbReference type="NCBI Taxonomy" id="1915356"/>
    <lineage>
        <taxon>Eukaryota</taxon>
        <taxon>Metamonada</taxon>
        <taxon>Parabasalia</taxon>
        <taxon>Tritrichomonadida</taxon>
        <taxon>Tritrichomonadidae</taxon>
        <taxon>Tritrichomonas</taxon>
    </lineage>
</organism>
<reference evidence="3 4" key="1">
    <citation type="submission" date="2024-04" db="EMBL/GenBank/DDBJ databases">
        <title>Tritrichomonas musculus Genome.</title>
        <authorList>
            <person name="Alves-Ferreira E."/>
            <person name="Grigg M."/>
            <person name="Lorenzi H."/>
            <person name="Galac M."/>
        </authorList>
    </citation>
    <scope>NUCLEOTIDE SEQUENCE [LARGE SCALE GENOMIC DNA]</scope>
    <source>
        <strain evidence="3 4">EAF2021</strain>
    </source>
</reference>
<sequence length="938" mass="108414">MLTGSLKGRDAPTYPKQSKHAPTANFSIDTPSLPFETEPLKIRRPNVPKRVQTAHTKSRPRTAAKNEYQYAMRFPDFTWSHTDIDQDKYANREKIIEVAENFDQVIRSINDSDEIETASTVQCAADLLLENIESQLRAECREQSELVSRVRQSYAYVFSLMEQDAEKARELIDKLKKGNEKLEENLTKIIDNATERVKEAQDDCARQIKNINKEMDDKKEEYDTSMKRFLEQKVQLEEHVKALHRVFLDFQNDSVYITLEDLKQKQESLLKKLRNKDQEITKLQAVIEKQKRQIEDESDQKLMLEQANDELRRKLKSAMANANRLQRRIDMQNIDGIGGEIFNDEDDEETGEDANKTESPASKKNKRNRRVDITPFLSVHQKLTKIGDKIIDVLQRTNSNSSMFMNDSGTNDFDKLMMSCDARLMMRALEQKIDEIARMSQHLDSIDGFAGLSINGSGSVYQSSNINLLNSQTKPINLSGPRFLQFIHTHMNQGEEAQTSENKTDQISSQNQTKNNTQEKPSTNQNANTKQETANPKATTNQTNAQPATTEESPIESQPLFNVNKKVFGLMRKIFQAKYMSDQWRQRMGMPPMRFPEFVVSYYCQDKENMFTALQRCGRLWNMIQKHKVPEIKLFRKFLLEKFSVDELSFFLELRMNLIGLPPVVEDEDPIITVSFIKFKEAVKKVLGSFSPVSTTIIKQAEKLLNGKEDLDYAEFSLILINFYQGERRKRRNAIRLMFQSKRFAGSDGHIDFENFHAMCQSLGFRGSIEDIFELFRESTLIGQGELSIDSMLAAMDNLSFHFYTIEFPARLNNRSDLVALSKKDLLFHWQQFAVWFEGFKVQRENFDTWATSRVVAKINNVDKLFKSNAPVPSLFSEYRSLLDMFQFLLDVMAKGKTFKMGAHMAERELSIMENLVDLLVTFVADTSDSQVEFNEFE</sequence>
<evidence type="ECO:0008006" key="5">
    <source>
        <dbReference type="Google" id="ProtNLM"/>
    </source>
</evidence>
<dbReference type="PANTHER" id="PTHR39867:SF1">
    <property type="entry name" value="HELICASE ATP-BINDING DOMAIN-CONTAINING PROTEIN"/>
    <property type="match status" value="1"/>
</dbReference>
<evidence type="ECO:0000313" key="3">
    <source>
        <dbReference type="EMBL" id="KAK8882254.1"/>
    </source>
</evidence>
<dbReference type="InterPro" id="IPR011992">
    <property type="entry name" value="EF-hand-dom_pair"/>
</dbReference>
<gene>
    <name evidence="3" type="ORF">M9Y10_044896</name>
</gene>
<evidence type="ECO:0000313" key="4">
    <source>
        <dbReference type="Proteomes" id="UP001470230"/>
    </source>
</evidence>
<comment type="caution">
    <text evidence="3">The sequence shown here is derived from an EMBL/GenBank/DDBJ whole genome shotgun (WGS) entry which is preliminary data.</text>
</comment>